<name>A0A1D1VJX2_RAMVA</name>
<dbReference type="AlphaFoldDB" id="A0A1D1VJX2"/>
<protein>
    <recommendedName>
        <fullName evidence="5">Leucine-rich repeat-containing protein 20</fullName>
    </recommendedName>
</protein>
<dbReference type="InterPro" id="IPR032675">
    <property type="entry name" value="LRR_dom_sf"/>
</dbReference>
<evidence type="ECO:0000256" key="2">
    <source>
        <dbReference type="ARBA" id="ARBA00022737"/>
    </source>
</evidence>
<dbReference type="EMBL" id="BDGG01000006">
    <property type="protein sequence ID" value="GAV00413.1"/>
    <property type="molecule type" value="Genomic_DNA"/>
</dbReference>
<sequence>MAAAGVAVTRVVRRCHEGQRSQNLDLSACTLKSFPDAVYFLLRNTRLLSCMLEQNQITKIPPKFFFNFNALTVLNLRSNRLTSLPDEVSRIGDLRILDISANRFTDFPHVVIHMPKIQVVLAQENEITEVDTADLKSASRSLKQINLQKNPLSRQTHFQLERLTNERALTFDVSCSPYIENFADVD</sequence>
<dbReference type="GO" id="GO:0005737">
    <property type="term" value="C:cytoplasm"/>
    <property type="evidence" value="ECO:0007669"/>
    <property type="project" value="TreeGrafter"/>
</dbReference>
<dbReference type="OrthoDB" id="1060944at2759"/>
<proteinExistence type="predicted"/>
<dbReference type="InterPro" id="IPR001611">
    <property type="entry name" value="Leu-rich_rpt"/>
</dbReference>
<dbReference type="Proteomes" id="UP000186922">
    <property type="component" value="Unassembled WGS sequence"/>
</dbReference>
<organism evidence="3 4">
    <name type="scientific">Ramazzottius varieornatus</name>
    <name type="common">Water bear</name>
    <name type="synonym">Tardigrade</name>
    <dbReference type="NCBI Taxonomy" id="947166"/>
    <lineage>
        <taxon>Eukaryota</taxon>
        <taxon>Metazoa</taxon>
        <taxon>Ecdysozoa</taxon>
        <taxon>Tardigrada</taxon>
        <taxon>Eutardigrada</taxon>
        <taxon>Parachela</taxon>
        <taxon>Hypsibioidea</taxon>
        <taxon>Ramazzottiidae</taxon>
        <taxon>Ramazzottius</taxon>
    </lineage>
</organism>
<reference evidence="3 4" key="1">
    <citation type="journal article" date="2016" name="Nat. Commun.">
        <title>Extremotolerant tardigrade genome and improved radiotolerance of human cultured cells by tardigrade-unique protein.</title>
        <authorList>
            <person name="Hashimoto T."/>
            <person name="Horikawa D.D."/>
            <person name="Saito Y."/>
            <person name="Kuwahara H."/>
            <person name="Kozuka-Hata H."/>
            <person name="Shin-I T."/>
            <person name="Minakuchi Y."/>
            <person name="Ohishi K."/>
            <person name="Motoyama A."/>
            <person name="Aizu T."/>
            <person name="Enomoto A."/>
            <person name="Kondo K."/>
            <person name="Tanaka S."/>
            <person name="Hara Y."/>
            <person name="Koshikawa S."/>
            <person name="Sagara H."/>
            <person name="Miura T."/>
            <person name="Yokobori S."/>
            <person name="Miyagawa K."/>
            <person name="Suzuki Y."/>
            <person name="Kubo T."/>
            <person name="Oyama M."/>
            <person name="Kohara Y."/>
            <person name="Fujiyama A."/>
            <person name="Arakawa K."/>
            <person name="Katayama T."/>
            <person name="Toyoda A."/>
            <person name="Kunieda T."/>
        </authorList>
    </citation>
    <scope>NUCLEOTIDE SEQUENCE [LARGE SCALE GENOMIC DNA]</scope>
    <source>
        <strain evidence="3 4">YOKOZUNA-1</strain>
    </source>
</reference>
<dbReference type="PROSITE" id="PS51450">
    <property type="entry name" value="LRR"/>
    <property type="match status" value="1"/>
</dbReference>
<evidence type="ECO:0000313" key="3">
    <source>
        <dbReference type="EMBL" id="GAV00413.1"/>
    </source>
</evidence>
<keyword evidence="4" id="KW-1185">Reference proteome</keyword>
<keyword evidence="1" id="KW-0433">Leucine-rich repeat</keyword>
<dbReference type="PANTHER" id="PTHR48051:SF1">
    <property type="entry name" value="RAS SUPPRESSOR PROTEIN 1"/>
    <property type="match status" value="1"/>
</dbReference>
<dbReference type="STRING" id="947166.A0A1D1VJX2"/>
<accession>A0A1D1VJX2</accession>
<dbReference type="PANTHER" id="PTHR48051">
    <property type="match status" value="1"/>
</dbReference>
<dbReference type="Pfam" id="PF13855">
    <property type="entry name" value="LRR_8"/>
    <property type="match status" value="1"/>
</dbReference>
<evidence type="ECO:0008006" key="5">
    <source>
        <dbReference type="Google" id="ProtNLM"/>
    </source>
</evidence>
<dbReference type="SUPFAM" id="SSF52075">
    <property type="entry name" value="Outer arm dynein light chain 1"/>
    <property type="match status" value="1"/>
</dbReference>
<dbReference type="InterPro" id="IPR050216">
    <property type="entry name" value="LRR_domain-containing"/>
</dbReference>
<evidence type="ECO:0000256" key="1">
    <source>
        <dbReference type="ARBA" id="ARBA00022614"/>
    </source>
</evidence>
<gene>
    <name evidence="3" type="primary">RvY_11262-1</name>
    <name evidence="3" type="synonym">RvY_11262.1</name>
    <name evidence="3" type="ORF">RvY_11262</name>
</gene>
<keyword evidence="2" id="KW-0677">Repeat</keyword>
<comment type="caution">
    <text evidence="3">The sequence shown here is derived from an EMBL/GenBank/DDBJ whole genome shotgun (WGS) entry which is preliminary data.</text>
</comment>
<dbReference type="Gene3D" id="3.80.10.10">
    <property type="entry name" value="Ribonuclease Inhibitor"/>
    <property type="match status" value="1"/>
</dbReference>
<evidence type="ECO:0000313" key="4">
    <source>
        <dbReference type="Proteomes" id="UP000186922"/>
    </source>
</evidence>